<protein>
    <submittedName>
        <fullName evidence="2">Uncharacterized protein</fullName>
    </submittedName>
</protein>
<accession>A0A5B2VD86</accession>
<dbReference type="Proteomes" id="UP000323142">
    <property type="component" value="Unassembled WGS sequence"/>
</dbReference>
<dbReference type="RefSeq" id="WP_149818265.1">
    <property type="nucleotide sequence ID" value="NZ_VUOA01000023.1"/>
</dbReference>
<organism evidence="2 3">
    <name type="scientific">Salinarimonas soli</name>
    <dbReference type="NCBI Taxonomy" id="1638099"/>
    <lineage>
        <taxon>Bacteria</taxon>
        <taxon>Pseudomonadati</taxon>
        <taxon>Pseudomonadota</taxon>
        <taxon>Alphaproteobacteria</taxon>
        <taxon>Hyphomicrobiales</taxon>
        <taxon>Salinarimonadaceae</taxon>
        <taxon>Salinarimonas</taxon>
    </lineage>
</organism>
<keyword evidence="1" id="KW-1133">Transmembrane helix</keyword>
<keyword evidence="1" id="KW-0472">Membrane</keyword>
<reference evidence="2 3" key="2">
    <citation type="submission" date="2019-09" db="EMBL/GenBank/DDBJ databases">
        <authorList>
            <person name="Jin C."/>
        </authorList>
    </citation>
    <scope>NUCLEOTIDE SEQUENCE [LARGE SCALE GENOMIC DNA]</scope>
    <source>
        <strain evidence="2 3">BN140002</strain>
    </source>
</reference>
<keyword evidence="1" id="KW-0812">Transmembrane</keyword>
<evidence type="ECO:0000313" key="3">
    <source>
        <dbReference type="Proteomes" id="UP000323142"/>
    </source>
</evidence>
<dbReference type="EMBL" id="VUOA01000023">
    <property type="protein sequence ID" value="KAA2236725.1"/>
    <property type="molecule type" value="Genomic_DNA"/>
</dbReference>
<gene>
    <name evidence="2" type="ORF">F0L46_13230</name>
</gene>
<proteinExistence type="predicted"/>
<keyword evidence="3" id="KW-1185">Reference proteome</keyword>
<dbReference type="AlphaFoldDB" id="A0A5B2VD86"/>
<feature type="transmembrane region" description="Helical" evidence="1">
    <location>
        <begin position="33"/>
        <end position="54"/>
    </location>
</feature>
<name>A0A5B2VD86_9HYPH</name>
<sequence>MHRFASSHTPLRQGAGLSTLTAERASAARETRFSWALIVLLSLATITVALSATISPVSSEPSSLTAK</sequence>
<evidence type="ECO:0000256" key="1">
    <source>
        <dbReference type="SAM" id="Phobius"/>
    </source>
</evidence>
<evidence type="ECO:0000313" key="2">
    <source>
        <dbReference type="EMBL" id="KAA2236725.1"/>
    </source>
</evidence>
<reference evidence="2 3" key="1">
    <citation type="submission" date="2019-09" db="EMBL/GenBank/DDBJ databases">
        <title>Salinarimonas rosea gen. nov., sp. nov., a new member of the a-2 subgroup of the Proteobacteria.</title>
        <authorList>
            <person name="Liu J."/>
        </authorList>
    </citation>
    <scope>NUCLEOTIDE SEQUENCE [LARGE SCALE GENOMIC DNA]</scope>
    <source>
        <strain evidence="2 3">BN140002</strain>
    </source>
</reference>
<comment type="caution">
    <text evidence="2">The sequence shown here is derived from an EMBL/GenBank/DDBJ whole genome shotgun (WGS) entry which is preliminary data.</text>
</comment>